<evidence type="ECO:0000313" key="12">
    <source>
        <dbReference type="Proteomes" id="UP000283734"/>
    </source>
</evidence>
<dbReference type="InterPro" id="IPR005170">
    <property type="entry name" value="Transptr-assoc_dom"/>
</dbReference>
<dbReference type="PANTHER" id="PTHR22777">
    <property type="entry name" value="HEMOLYSIN-RELATED"/>
    <property type="match status" value="1"/>
</dbReference>
<feature type="domain" description="CBS" evidence="10">
    <location>
        <begin position="135"/>
        <end position="192"/>
    </location>
</feature>
<evidence type="ECO:0000313" key="11">
    <source>
        <dbReference type="EMBL" id="RJG17199.1"/>
    </source>
</evidence>
<keyword evidence="3" id="KW-0677">Repeat</keyword>
<comment type="similarity">
    <text evidence="1">Belongs to the UPF0053 family.</text>
</comment>
<evidence type="ECO:0000256" key="8">
    <source>
        <dbReference type="ARBA" id="ARBA00040729"/>
    </source>
</evidence>
<keyword evidence="6" id="KW-0170">Cobalt</keyword>
<keyword evidence="12" id="KW-1185">Reference proteome</keyword>
<organism evidence="11 12">
    <name type="scientific">Alcanivorax profundi</name>
    <dbReference type="NCBI Taxonomy" id="2338368"/>
    <lineage>
        <taxon>Bacteria</taxon>
        <taxon>Pseudomonadati</taxon>
        <taxon>Pseudomonadota</taxon>
        <taxon>Gammaproteobacteria</taxon>
        <taxon>Oceanospirillales</taxon>
        <taxon>Alcanivoracaceae</taxon>
        <taxon>Alcanivorax</taxon>
    </lineage>
</organism>
<evidence type="ECO:0000259" key="10">
    <source>
        <dbReference type="PROSITE" id="PS51371"/>
    </source>
</evidence>
<proteinExistence type="inferred from homology"/>
<dbReference type="Pfam" id="PF03471">
    <property type="entry name" value="CorC_HlyC"/>
    <property type="match status" value="1"/>
</dbReference>
<dbReference type="Gene3D" id="3.10.580.10">
    <property type="entry name" value="CBS-domain"/>
    <property type="match status" value="1"/>
</dbReference>
<dbReference type="InterPro" id="IPR044751">
    <property type="entry name" value="Ion_transp-like_CBS"/>
</dbReference>
<feature type="domain" description="CBS" evidence="10">
    <location>
        <begin position="68"/>
        <end position="129"/>
    </location>
</feature>
<dbReference type="Pfam" id="PF00571">
    <property type="entry name" value="CBS"/>
    <property type="match status" value="2"/>
</dbReference>
<dbReference type="OrthoDB" id="9798188at2"/>
<keyword evidence="2" id="KW-0813">Transport</keyword>
<evidence type="ECO:0000256" key="2">
    <source>
        <dbReference type="ARBA" id="ARBA00022448"/>
    </source>
</evidence>
<dbReference type="PROSITE" id="PS51371">
    <property type="entry name" value="CBS"/>
    <property type="match status" value="2"/>
</dbReference>
<dbReference type="InterPro" id="IPR046342">
    <property type="entry name" value="CBS_dom_sf"/>
</dbReference>
<dbReference type="CDD" id="cd04590">
    <property type="entry name" value="CBS_pair_CorC_HlyC_assoc"/>
    <property type="match status" value="1"/>
</dbReference>
<evidence type="ECO:0000256" key="1">
    <source>
        <dbReference type="ARBA" id="ARBA00006337"/>
    </source>
</evidence>
<evidence type="ECO:0000256" key="3">
    <source>
        <dbReference type="ARBA" id="ARBA00022737"/>
    </source>
</evidence>
<dbReference type="FunFam" id="3.10.580.10:FF:000002">
    <property type="entry name" value="Magnesium/cobalt efflux protein CorC"/>
    <property type="match status" value="1"/>
</dbReference>
<dbReference type="SUPFAM" id="SSF56176">
    <property type="entry name" value="FAD-binding/transporter-associated domain-like"/>
    <property type="match status" value="1"/>
</dbReference>
<dbReference type="Proteomes" id="UP000283734">
    <property type="component" value="Unassembled WGS sequence"/>
</dbReference>
<dbReference type="Pfam" id="PF21917">
    <property type="entry name" value="NMB0537_N"/>
    <property type="match status" value="1"/>
</dbReference>
<protein>
    <recommendedName>
        <fullName evidence="8">Magnesium and cobalt efflux protein CorC</fullName>
    </recommendedName>
</protein>
<dbReference type="InterPro" id="IPR054115">
    <property type="entry name" value="CorC_N"/>
</dbReference>
<reference evidence="11 12" key="1">
    <citation type="submission" date="2018-09" db="EMBL/GenBank/DDBJ databases">
        <title>Alcanivorax profundi sp. nov., isolated from 1000 m-depth seawater of the Mariana Trench.</title>
        <authorList>
            <person name="Liu J."/>
        </authorList>
    </citation>
    <scope>NUCLEOTIDE SEQUENCE [LARGE SCALE GENOMIC DNA]</scope>
    <source>
        <strain evidence="11 12">MTEO17</strain>
    </source>
</reference>
<gene>
    <name evidence="11" type="ORF">D4A39_10710</name>
</gene>
<evidence type="ECO:0000256" key="9">
    <source>
        <dbReference type="PROSITE-ProRule" id="PRU00703"/>
    </source>
</evidence>
<evidence type="ECO:0000256" key="4">
    <source>
        <dbReference type="ARBA" id="ARBA00022842"/>
    </source>
</evidence>
<dbReference type="GO" id="GO:0050660">
    <property type="term" value="F:flavin adenine dinucleotide binding"/>
    <property type="evidence" value="ECO:0007669"/>
    <property type="project" value="InterPro"/>
</dbReference>
<evidence type="ECO:0000256" key="6">
    <source>
        <dbReference type="ARBA" id="ARBA00023285"/>
    </source>
</evidence>
<dbReference type="AlphaFoldDB" id="A0A418XWK1"/>
<dbReference type="InterPro" id="IPR036318">
    <property type="entry name" value="FAD-bd_PCMH-like_sf"/>
</dbReference>
<dbReference type="Gene3D" id="3.30.465.10">
    <property type="match status" value="1"/>
</dbReference>
<comment type="function">
    <text evidence="7">Plays a role in the transport of magnesium and cobalt ions.</text>
</comment>
<dbReference type="InterPro" id="IPR016169">
    <property type="entry name" value="FAD-bd_PCMH_sub2"/>
</dbReference>
<sequence>MSDDYSDNGTGRSWLERVGQFFSSTPGDRSELLDLMRSMRDSDVIDGDTLGIIEGAICVADMQVREIMIPRSQMVSIKASSDPRDFLPTIIDCAHSRFPVLGDDPDEVIGILLAKDLLPLILEPARMDRFAIKDHIRSAMVVPESKRLDSLLREFRISRNHMAIVVNEYGGVAGLVTIEDVLEQIVGEIEDEHDIEEDDYLIKDLDNEEYTVKALTPIDDFNEHFNCEFSDEEFDTIGGLVMQKFGRLPGRDESVELNGYQFTVLSADGRTIRLLRVTPPGEQQDDNIASEAES</sequence>
<keyword evidence="4" id="KW-0460">Magnesium</keyword>
<dbReference type="SUPFAM" id="SSF54631">
    <property type="entry name" value="CBS-domain pair"/>
    <property type="match status" value="1"/>
</dbReference>
<evidence type="ECO:0000256" key="5">
    <source>
        <dbReference type="ARBA" id="ARBA00023122"/>
    </source>
</evidence>
<accession>A0A418XWK1</accession>
<comment type="caution">
    <text evidence="11">The sequence shown here is derived from an EMBL/GenBank/DDBJ whole genome shotgun (WGS) entry which is preliminary data.</text>
</comment>
<dbReference type="EMBL" id="QYYA01000003">
    <property type="protein sequence ID" value="RJG17199.1"/>
    <property type="molecule type" value="Genomic_DNA"/>
</dbReference>
<name>A0A418XWK1_9GAMM</name>
<dbReference type="SMART" id="SM01091">
    <property type="entry name" value="CorC_HlyC"/>
    <property type="match status" value="1"/>
</dbReference>
<dbReference type="InterPro" id="IPR000644">
    <property type="entry name" value="CBS_dom"/>
</dbReference>
<dbReference type="RefSeq" id="WP_022986849.1">
    <property type="nucleotide sequence ID" value="NZ_CAXGPP010000002.1"/>
</dbReference>
<dbReference type="PANTHER" id="PTHR22777:SF27">
    <property type="entry name" value="MAGNESIUM AND COBALT EFFLUX PROTEIN CORC"/>
    <property type="match status" value="1"/>
</dbReference>
<evidence type="ECO:0000256" key="7">
    <source>
        <dbReference type="ARBA" id="ARBA00037273"/>
    </source>
</evidence>
<dbReference type="GO" id="GO:0005886">
    <property type="term" value="C:plasma membrane"/>
    <property type="evidence" value="ECO:0007669"/>
    <property type="project" value="TreeGrafter"/>
</dbReference>
<keyword evidence="5 9" id="KW-0129">CBS domain</keyword>